<protein>
    <submittedName>
        <fullName evidence="1">Uncharacterized protein</fullName>
    </submittedName>
</protein>
<gene>
    <name evidence="1" type="ORF">L2W38_09110</name>
</gene>
<evidence type="ECO:0000313" key="2">
    <source>
        <dbReference type="Proteomes" id="UP001200430"/>
    </source>
</evidence>
<keyword evidence="2" id="KW-1185">Reference proteome</keyword>
<dbReference type="EMBL" id="JAKGUD010000009">
    <property type="protein sequence ID" value="MCF4142979.1"/>
    <property type="molecule type" value="Genomic_DNA"/>
</dbReference>
<reference evidence="1 2" key="1">
    <citation type="submission" date="2022-01" db="EMBL/GenBank/DDBJ databases">
        <title>Dethiosulfovibrio faecalis sp. nov., a novel proteolytic, non-sulfur-reducing bacterium isolated from a marine aquaculture solid waste bioreactor.</title>
        <authorList>
            <person name="Grabowski S."/>
            <person name="Apolinario E."/>
            <person name="Schneider N."/>
            <person name="Marshall C.W."/>
            <person name="Sowers K.R."/>
        </authorList>
    </citation>
    <scope>NUCLEOTIDE SEQUENCE [LARGE SCALE GENOMIC DNA]</scope>
    <source>
        <strain evidence="1 2">DSM 12537</strain>
    </source>
</reference>
<accession>A0ABS9EP50</accession>
<name>A0ABS9EP50_9BACT</name>
<dbReference type="Proteomes" id="UP001200430">
    <property type="component" value="Unassembled WGS sequence"/>
</dbReference>
<organism evidence="1 2">
    <name type="scientific">Dethiosulfovibrio marinus</name>
    <dbReference type="NCBI Taxonomy" id="133532"/>
    <lineage>
        <taxon>Bacteria</taxon>
        <taxon>Thermotogati</taxon>
        <taxon>Synergistota</taxon>
        <taxon>Synergistia</taxon>
        <taxon>Synergistales</taxon>
        <taxon>Dethiosulfovibrionaceae</taxon>
        <taxon>Dethiosulfovibrio</taxon>
    </lineage>
</organism>
<evidence type="ECO:0000313" key="1">
    <source>
        <dbReference type="EMBL" id="MCF4142979.1"/>
    </source>
</evidence>
<comment type="caution">
    <text evidence="1">The sequence shown here is derived from an EMBL/GenBank/DDBJ whole genome shotgun (WGS) entry which is preliminary data.</text>
</comment>
<proteinExistence type="predicted"/>
<dbReference type="RefSeq" id="WP_236099692.1">
    <property type="nucleotide sequence ID" value="NZ_JAKGUD010000009.1"/>
</dbReference>
<sequence>MNRLPYWENDLDFEVSDLFPYDMDWRPVSVNSFYGDKMVGLAQGALALGSEFLYVSGLGSGIAGTMTWDGDPEGMAGFSLGFTLMFGYSPAMEDVVYGVLEEGEESGDSALIAGVTECVFRSSSMPRGTRKIIMMATPLPLKDEAGFIDDLLFAMGRHCSVDHLIPYYAEKFGFRRSSVPYETDDVMDLRIATVLHSFEMSETRNVVGPPPDVSMPPIFDFRLALG</sequence>